<evidence type="ECO:0000313" key="2">
    <source>
        <dbReference type="Proteomes" id="UP001073053"/>
    </source>
</evidence>
<dbReference type="EMBL" id="JALAWA010000013">
    <property type="protein sequence ID" value="MCY9186509.1"/>
    <property type="molecule type" value="Genomic_DNA"/>
</dbReference>
<accession>A0A9Q4ELK8</accession>
<dbReference type="AlphaFoldDB" id="A0A9Q4ELK8"/>
<gene>
    <name evidence="1" type="ORF">MOF03_18035</name>
</gene>
<dbReference type="RefSeq" id="WP_268522523.1">
    <property type="nucleotide sequence ID" value="NZ_JALAWA010000013.1"/>
</dbReference>
<proteinExistence type="predicted"/>
<organism evidence="1 2">
    <name type="scientific">Bacillus halotolerans</name>
    <dbReference type="NCBI Taxonomy" id="260554"/>
    <lineage>
        <taxon>Bacteria</taxon>
        <taxon>Bacillati</taxon>
        <taxon>Bacillota</taxon>
        <taxon>Bacilli</taxon>
        <taxon>Bacillales</taxon>
        <taxon>Bacillaceae</taxon>
        <taxon>Bacillus</taxon>
    </lineage>
</organism>
<name>A0A9Q4ELK8_9BACI</name>
<evidence type="ECO:0000313" key="1">
    <source>
        <dbReference type="EMBL" id="MCY9186509.1"/>
    </source>
</evidence>
<sequence length="294" mass="33979">MPVFNPKTNENDFVDLSLVDKIAIDPEFLTDMLTDKKFKVELSLSADQESEKVILHAKKNDVELDNVRIILQDFEEMLFNALNNVKSQRLEDDKEFKSRVQQLINTYIKKSSKDNNHYAMTGLDYILDKGIGIIRDTKTNQEVGTFESVTYLYPGNSYPNLLTVKDIILYGRTMEELQQADRYELAYYSLDCQYIYSFMSTDHSNIEITNNNLSINKFQLVTDAFGPTHSYFQTVKEAQKQKLKLGSNNDSDDILSELESDKFRASRLAILEASKAKQKQAQLEKQFSDIEFDF</sequence>
<dbReference type="Proteomes" id="UP001073053">
    <property type="component" value="Unassembled WGS sequence"/>
</dbReference>
<reference evidence="1" key="1">
    <citation type="submission" date="2022-02" db="EMBL/GenBank/DDBJ databases">
        <title>Crop Bioprotection Bacillus Genome Sequencing.</title>
        <authorList>
            <person name="Dunlap C."/>
        </authorList>
    </citation>
    <scope>NUCLEOTIDE SEQUENCE</scope>
    <source>
        <strain evidence="1">EC49O2N-C10</strain>
    </source>
</reference>
<comment type="caution">
    <text evidence="1">The sequence shown here is derived from an EMBL/GenBank/DDBJ whole genome shotgun (WGS) entry which is preliminary data.</text>
</comment>
<protein>
    <submittedName>
        <fullName evidence="1">Uncharacterized protein</fullName>
    </submittedName>
</protein>